<evidence type="ECO:0000256" key="5">
    <source>
        <dbReference type="SAM" id="Phobius"/>
    </source>
</evidence>
<feature type="transmembrane region" description="Helical" evidence="5">
    <location>
        <begin position="20"/>
        <end position="39"/>
    </location>
</feature>
<evidence type="ECO:0000259" key="6">
    <source>
        <dbReference type="PROSITE" id="PS51503"/>
    </source>
</evidence>
<feature type="transmembrane region" description="Helical" evidence="5">
    <location>
        <begin position="51"/>
        <end position="71"/>
    </location>
</feature>
<reference evidence="7 8" key="1">
    <citation type="submission" date="2013-02" db="EMBL/GenBank/DDBJ databases">
        <title>Genome sequence of Candida maltosa Xu316, a potential industrial strain for xylitol and ethanol production.</title>
        <authorList>
            <person name="Yu J."/>
            <person name="Wang Q."/>
            <person name="Geng X."/>
            <person name="Bao W."/>
            <person name="He P."/>
            <person name="Cai J."/>
        </authorList>
    </citation>
    <scope>NUCLEOTIDE SEQUENCE [LARGE SCALE GENOMIC DNA]</scope>
    <source>
        <strain evidence="8">Xu316</strain>
    </source>
</reference>
<dbReference type="GO" id="GO:0005739">
    <property type="term" value="C:mitochondrion"/>
    <property type="evidence" value="ECO:0007669"/>
    <property type="project" value="UniProtKB-SubCell"/>
</dbReference>
<comment type="caution">
    <text evidence="7">The sequence shown here is derived from an EMBL/GenBank/DDBJ whole genome shotgun (WGS) entry which is preliminary data.</text>
</comment>
<dbReference type="InterPro" id="IPR007667">
    <property type="entry name" value="Hypoxia_induced_domain"/>
</dbReference>
<dbReference type="Proteomes" id="UP000011777">
    <property type="component" value="Unassembled WGS sequence"/>
</dbReference>
<organism evidence="7 8">
    <name type="scientific">Candida maltosa (strain Xu316)</name>
    <name type="common">Yeast</name>
    <dbReference type="NCBI Taxonomy" id="1245528"/>
    <lineage>
        <taxon>Eukaryota</taxon>
        <taxon>Fungi</taxon>
        <taxon>Dikarya</taxon>
        <taxon>Ascomycota</taxon>
        <taxon>Saccharomycotina</taxon>
        <taxon>Pichiomycetes</taxon>
        <taxon>Debaryomycetaceae</taxon>
        <taxon>Candida/Lodderomyces clade</taxon>
        <taxon>Candida</taxon>
    </lineage>
</organism>
<dbReference type="PANTHER" id="PTHR28018:SF3">
    <property type="entry name" value="RESPIRATORY SUPERCOMPLEX FACTOR 2, MITOCHONDRIAL"/>
    <property type="match status" value="1"/>
</dbReference>
<dbReference type="AlphaFoldDB" id="M3IRN9"/>
<dbReference type="GO" id="GO:0033617">
    <property type="term" value="P:mitochondrial respiratory chain complex IV assembly"/>
    <property type="evidence" value="ECO:0007669"/>
    <property type="project" value="TreeGrafter"/>
</dbReference>
<feature type="transmembrane region" description="Helical" evidence="5">
    <location>
        <begin position="146"/>
        <end position="167"/>
    </location>
</feature>
<comment type="subcellular location">
    <subcellularLocation>
        <location evidence="1">Mitochondrion</location>
    </subcellularLocation>
</comment>
<gene>
    <name evidence="7" type="ORF">G210_0116</name>
</gene>
<keyword evidence="4 5" id="KW-0472">Membrane</keyword>
<sequence length="195" mass="22348">MKIISSQEKVEHKTHILHQCYKGCVVGAVAGVALISYMKFKQPIKYNTFNWTIKASMIGMPVIGCAAFASLKGSARFFDQHYRADHLSHEKESRVQKLQDLSLSEKMLLKLNEHKYKFIIGAWAGSLYAAWRILNKDLYLSRTQKFIHARVYAQAFALGLLLSSFYLSMKNVEIQKKLPQPLPNWQQALQEQGNL</sequence>
<protein>
    <recommendedName>
        <fullName evidence="6">HIG1 domain-containing protein</fullName>
    </recommendedName>
</protein>
<evidence type="ECO:0000313" key="7">
    <source>
        <dbReference type="EMBL" id="EMG49181.1"/>
    </source>
</evidence>
<evidence type="ECO:0000256" key="3">
    <source>
        <dbReference type="ARBA" id="ARBA00022989"/>
    </source>
</evidence>
<dbReference type="STRING" id="1245528.M3IRN9"/>
<dbReference type="InterPro" id="IPR040153">
    <property type="entry name" value="Rcf2"/>
</dbReference>
<keyword evidence="2 5" id="KW-0812">Transmembrane</keyword>
<proteinExistence type="predicted"/>
<keyword evidence="8" id="KW-1185">Reference proteome</keyword>
<keyword evidence="3 5" id="KW-1133">Transmembrane helix</keyword>
<dbReference type="eggNOG" id="ENOG502QT50">
    <property type="taxonomic scope" value="Eukaryota"/>
</dbReference>
<feature type="domain" description="HIG1" evidence="6">
    <location>
        <begin position="88"/>
        <end position="179"/>
    </location>
</feature>
<dbReference type="OrthoDB" id="1915122at2759"/>
<evidence type="ECO:0000256" key="2">
    <source>
        <dbReference type="ARBA" id="ARBA00022692"/>
    </source>
</evidence>
<dbReference type="OMA" id="GDSRWQT"/>
<evidence type="ECO:0000256" key="1">
    <source>
        <dbReference type="ARBA" id="ARBA00004173"/>
    </source>
</evidence>
<accession>M3IRN9</accession>
<evidence type="ECO:0000256" key="4">
    <source>
        <dbReference type="ARBA" id="ARBA00023136"/>
    </source>
</evidence>
<dbReference type="Pfam" id="PF04588">
    <property type="entry name" value="HIG_1_N"/>
    <property type="match status" value="1"/>
</dbReference>
<evidence type="ECO:0000313" key="8">
    <source>
        <dbReference type="Proteomes" id="UP000011777"/>
    </source>
</evidence>
<name>M3IRN9_CANMX</name>
<dbReference type="HOGENOM" id="CLU_079101_3_0_1"/>
<dbReference type="PROSITE" id="PS51503">
    <property type="entry name" value="HIG1"/>
    <property type="match status" value="1"/>
</dbReference>
<dbReference type="EMBL" id="AOGT01000786">
    <property type="protein sequence ID" value="EMG49181.1"/>
    <property type="molecule type" value="Genomic_DNA"/>
</dbReference>
<dbReference type="PANTHER" id="PTHR28018">
    <property type="entry name" value="RESPIRATORY SUPERCOMPLEX FACTOR 2, MITOCHONDRIAL"/>
    <property type="match status" value="1"/>
</dbReference>